<dbReference type="EMBL" id="JYDL01000110">
    <property type="protein sequence ID" value="KRX16293.1"/>
    <property type="molecule type" value="Genomic_DNA"/>
</dbReference>
<dbReference type="OrthoDB" id="10520378at2759"/>
<gene>
    <name evidence="1" type="ORF">T07_5116</name>
</gene>
<evidence type="ECO:0000313" key="2">
    <source>
        <dbReference type="Proteomes" id="UP000054630"/>
    </source>
</evidence>
<sequence>MIWAGGLPLNYRIDVKLNEYETHSTRILPLNFKYNGMKSIAFRFYDSECQKIFTHPQGNHNRCIPPAVDLQF</sequence>
<keyword evidence="2" id="KW-1185">Reference proteome</keyword>
<proteinExistence type="predicted"/>
<evidence type="ECO:0000313" key="1">
    <source>
        <dbReference type="EMBL" id="KRX16293.1"/>
    </source>
</evidence>
<comment type="caution">
    <text evidence="1">The sequence shown here is derived from an EMBL/GenBank/DDBJ whole genome shotgun (WGS) entry which is preliminary data.</text>
</comment>
<dbReference type="AlphaFoldDB" id="A0A0V0RPY0"/>
<reference evidence="1 2" key="1">
    <citation type="submission" date="2015-01" db="EMBL/GenBank/DDBJ databases">
        <title>Evolution of Trichinella species and genotypes.</title>
        <authorList>
            <person name="Korhonen P.K."/>
            <person name="Edoardo P."/>
            <person name="Giuseppe L.R."/>
            <person name="Gasser R.B."/>
        </authorList>
    </citation>
    <scope>NUCLEOTIDE SEQUENCE [LARGE SCALE GENOMIC DNA]</scope>
    <source>
        <strain evidence="1">ISS37</strain>
    </source>
</reference>
<dbReference type="Proteomes" id="UP000054630">
    <property type="component" value="Unassembled WGS sequence"/>
</dbReference>
<organism evidence="1 2">
    <name type="scientific">Trichinella nelsoni</name>
    <dbReference type="NCBI Taxonomy" id="6336"/>
    <lineage>
        <taxon>Eukaryota</taxon>
        <taxon>Metazoa</taxon>
        <taxon>Ecdysozoa</taxon>
        <taxon>Nematoda</taxon>
        <taxon>Enoplea</taxon>
        <taxon>Dorylaimia</taxon>
        <taxon>Trichinellida</taxon>
        <taxon>Trichinellidae</taxon>
        <taxon>Trichinella</taxon>
    </lineage>
</organism>
<name>A0A0V0RPY0_9BILA</name>
<accession>A0A0V0RPY0</accession>
<protein>
    <submittedName>
        <fullName evidence="1">Uncharacterized protein</fullName>
    </submittedName>
</protein>